<keyword evidence="1" id="KW-0732">Signal</keyword>
<dbReference type="Proteomes" id="UP000626109">
    <property type="component" value="Unassembled WGS sequence"/>
</dbReference>
<evidence type="ECO:0000256" key="1">
    <source>
        <dbReference type="SAM" id="SignalP"/>
    </source>
</evidence>
<evidence type="ECO:0000313" key="3">
    <source>
        <dbReference type="Proteomes" id="UP000626109"/>
    </source>
</evidence>
<accession>A0A813IBN7</accession>
<organism evidence="2 3">
    <name type="scientific">Polarella glacialis</name>
    <name type="common">Dinoflagellate</name>
    <dbReference type="NCBI Taxonomy" id="89957"/>
    <lineage>
        <taxon>Eukaryota</taxon>
        <taxon>Sar</taxon>
        <taxon>Alveolata</taxon>
        <taxon>Dinophyceae</taxon>
        <taxon>Suessiales</taxon>
        <taxon>Suessiaceae</taxon>
        <taxon>Polarella</taxon>
    </lineage>
</organism>
<dbReference type="AlphaFoldDB" id="A0A813IBN7"/>
<sequence>MADEQRRLLLALLLRVTFGQATADDEKRRLLPLLALLRRVAFDKTTADEQRRLLTFDRTKADVQRRLSLLPALLRTAFDKTKANKQRRLLLSLLPLTFGQDRPDRSGIGNLQAFRQ</sequence>
<feature type="chain" id="PRO_5032680979" description="HEAT repeat-containing protein 1" evidence="1">
    <location>
        <begin position="24"/>
        <end position="116"/>
    </location>
</feature>
<comment type="caution">
    <text evidence="2">The sequence shown here is derived from an EMBL/GenBank/DDBJ whole genome shotgun (WGS) entry which is preliminary data.</text>
</comment>
<proteinExistence type="predicted"/>
<gene>
    <name evidence="2" type="ORF">PGLA2088_LOCUS5634</name>
</gene>
<reference evidence="2" key="1">
    <citation type="submission" date="2021-02" db="EMBL/GenBank/DDBJ databases">
        <authorList>
            <person name="Dougan E. K."/>
            <person name="Rhodes N."/>
            <person name="Thang M."/>
            <person name="Chan C."/>
        </authorList>
    </citation>
    <scope>NUCLEOTIDE SEQUENCE</scope>
</reference>
<name>A0A813IBN7_POLGL</name>
<dbReference type="EMBL" id="CAJNNW010005396">
    <property type="protein sequence ID" value="CAE8647383.1"/>
    <property type="molecule type" value="Genomic_DNA"/>
</dbReference>
<feature type="signal peptide" evidence="1">
    <location>
        <begin position="1"/>
        <end position="23"/>
    </location>
</feature>
<evidence type="ECO:0008006" key="4">
    <source>
        <dbReference type="Google" id="ProtNLM"/>
    </source>
</evidence>
<evidence type="ECO:0000313" key="2">
    <source>
        <dbReference type="EMBL" id="CAE8647383.1"/>
    </source>
</evidence>
<protein>
    <recommendedName>
        <fullName evidence="4">HEAT repeat-containing protein 1</fullName>
    </recommendedName>
</protein>